<dbReference type="Pfam" id="PF00750">
    <property type="entry name" value="tRNA-synt_1d"/>
    <property type="match status" value="1"/>
</dbReference>
<comment type="catalytic activity">
    <reaction evidence="8">
        <text>tRNA(Arg) + L-arginine + ATP = L-arginyl-tRNA(Arg) + AMP + diphosphate</text>
        <dbReference type="Rhea" id="RHEA:20301"/>
        <dbReference type="Rhea" id="RHEA-COMP:9658"/>
        <dbReference type="Rhea" id="RHEA-COMP:9673"/>
        <dbReference type="ChEBI" id="CHEBI:30616"/>
        <dbReference type="ChEBI" id="CHEBI:32682"/>
        <dbReference type="ChEBI" id="CHEBI:33019"/>
        <dbReference type="ChEBI" id="CHEBI:78442"/>
        <dbReference type="ChEBI" id="CHEBI:78513"/>
        <dbReference type="ChEBI" id="CHEBI:456215"/>
        <dbReference type="EC" id="6.1.1.19"/>
    </reaction>
</comment>
<dbReference type="EC" id="6.1.1.19" evidence="2 9"/>
<dbReference type="GO" id="GO:0005524">
    <property type="term" value="F:ATP binding"/>
    <property type="evidence" value="ECO:0007669"/>
    <property type="project" value="UniProtKB-KW"/>
</dbReference>
<dbReference type="FunFam" id="3.40.50.620:FF:000116">
    <property type="entry name" value="Arginine--tRNA ligase"/>
    <property type="match status" value="1"/>
</dbReference>
<sequence>MYLKEIEEKIKNILKKEYNIFVFLKNNPKEKENFDLCLPLFLYQKIFNIDLLEIFEKFKQKIIILEEIENIFFKNGFLNIKLNRNCFSQKILTDIIVQKNNYGQEKQKNKVIVLDYSSPNIAKNFSIGHLRSTVIGNAMKNVYQKLGFQTVSINHLGDWGTQFGKLILAYQKWSSKDSILKKSIDELQKLYIMFHEKSEKNEELNREAKFIFYQLENKNKDILSLWRWFKNISLKEFKKIYNLLNVSFDFYTGESFFHTKALKLLKQLIKKNLLFLDKKAYIIPLDNHIPPALLQKDNGSTLYLTRDLACVLYRYKKFNFHQCLYFVGNEQKLHYQQLKQVLNKIGYSELNIEHINFGLVLFQNEKISTRKNHNYKFIDILQKTIDEAVNFMKNKNNNSNKIELKKIAQKIAIGAIVFNDLKNDRHLDIEFDLKKMVQFEGNTGPYLQYTIVRLNSIISKNYDKKKLHEYNWSKMNVYYQKNHYFILIKLMDQFSVTLNKSKNKNMPSIFARYLLLLAQNTNKFYNQEKILVINNLILQESNILIMKAVAIVLKEGLRILGIPVLEKM</sequence>
<evidence type="ECO:0000256" key="7">
    <source>
        <dbReference type="ARBA" id="ARBA00023146"/>
    </source>
</evidence>
<name>A0A559KK13_9MOLU</name>
<keyword evidence="4 10" id="KW-0547">Nucleotide-binding</keyword>
<keyword evidence="13" id="KW-1185">Reference proteome</keyword>
<evidence type="ECO:0000256" key="4">
    <source>
        <dbReference type="ARBA" id="ARBA00022741"/>
    </source>
</evidence>
<keyword evidence="7 10" id="KW-0030">Aminoacyl-tRNA synthetase</keyword>
<comment type="caution">
    <text evidence="12">The sequence shown here is derived from an EMBL/GenBank/DDBJ whole genome shotgun (WGS) entry which is preliminary data.</text>
</comment>
<keyword evidence="6 10" id="KW-0648">Protein biosynthesis</keyword>
<dbReference type="InterPro" id="IPR001278">
    <property type="entry name" value="Arg-tRNA-ligase"/>
</dbReference>
<dbReference type="InterPro" id="IPR036695">
    <property type="entry name" value="Arg-tRNA-synth_N_sf"/>
</dbReference>
<dbReference type="PANTHER" id="PTHR11956">
    <property type="entry name" value="ARGINYL-TRNA SYNTHETASE"/>
    <property type="match status" value="1"/>
</dbReference>
<dbReference type="PRINTS" id="PR01038">
    <property type="entry name" value="TRNASYNTHARG"/>
</dbReference>
<evidence type="ECO:0000256" key="9">
    <source>
        <dbReference type="NCBIfam" id="TIGR00456"/>
    </source>
</evidence>
<keyword evidence="3 10" id="KW-0436">Ligase</keyword>
<dbReference type="InterPro" id="IPR035684">
    <property type="entry name" value="ArgRS_core"/>
</dbReference>
<dbReference type="GO" id="GO:0006420">
    <property type="term" value="P:arginyl-tRNA aminoacylation"/>
    <property type="evidence" value="ECO:0007669"/>
    <property type="project" value="UniProtKB-UniRule"/>
</dbReference>
<dbReference type="OrthoDB" id="9805987at2"/>
<evidence type="ECO:0000256" key="2">
    <source>
        <dbReference type="ARBA" id="ARBA00012837"/>
    </source>
</evidence>
<dbReference type="NCBIfam" id="TIGR00456">
    <property type="entry name" value="argS"/>
    <property type="match status" value="1"/>
</dbReference>
<proteinExistence type="inferred from homology"/>
<dbReference type="SUPFAM" id="SSF52374">
    <property type="entry name" value="Nucleotidylyl transferase"/>
    <property type="match status" value="1"/>
</dbReference>
<evidence type="ECO:0000256" key="8">
    <source>
        <dbReference type="ARBA" id="ARBA00049339"/>
    </source>
</evidence>
<organism evidence="12 13">
    <name type="scientific">Candidatus Phytoplasma pini</name>
    <dbReference type="NCBI Taxonomy" id="267362"/>
    <lineage>
        <taxon>Bacteria</taxon>
        <taxon>Bacillati</taxon>
        <taxon>Mycoplasmatota</taxon>
        <taxon>Mollicutes</taxon>
        <taxon>Acholeplasmatales</taxon>
        <taxon>Acholeplasmataceae</taxon>
        <taxon>Candidatus Phytoplasma</taxon>
    </lineage>
</organism>
<dbReference type="RefSeq" id="WP_144658231.1">
    <property type="nucleotide sequence ID" value="NZ_VIAE01000001.1"/>
</dbReference>
<protein>
    <recommendedName>
        <fullName evidence="2 9">Arginine--tRNA ligase</fullName>
        <ecNumber evidence="2 9">6.1.1.19</ecNumber>
    </recommendedName>
</protein>
<evidence type="ECO:0000256" key="1">
    <source>
        <dbReference type="ARBA" id="ARBA00005594"/>
    </source>
</evidence>
<dbReference type="Gene3D" id="3.40.50.620">
    <property type="entry name" value="HUPs"/>
    <property type="match status" value="1"/>
</dbReference>
<dbReference type="EMBL" id="VIAE01000001">
    <property type="protein sequence ID" value="TVY12465.1"/>
    <property type="molecule type" value="Genomic_DNA"/>
</dbReference>
<evidence type="ECO:0000313" key="12">
    <source>
        <dbReference type="EMBL" id="TVY12465.1"/>
    </source>
</evidence>
<dbReference type="Gene3D" id="1.10.730.10">
    <property type="entry name" value="Isoleucyl-tRNA Synthetase, Domain 1"/>
    <property type="match status" value="1"/>
</dbReference>
<comment type="similarity">
    <text evidence="1 10">Belongs to the class-I aminoacyl-tRNA synthetase family.</text>
</comment>
<evidence type="ECO:0000313" key="13">
    <source>
        <dbReference type="Proteomes" id="UP000320078"/>
    </source>
</evidence>
<dbReference type="PANTHER" id="PTHR11956:SF5">
    <property type="entry name" value="ARGININE--TRNA LIGASE, CYTOPLASMIC"/>
    <property type="match status" value="1"/>
</dbReference>
<dbReference type="SMART" id="SM00836">
    <property type="entry name" value="DALR_1"/>
    <property type="match status" value="1"/>
</dbReference>
<dbReference type="InterPro" id="IPR009080">
    <property type="entry name" value="tRNAsynth_Ia_anticodon-bd"/>
</dbReference>
<evidence type="ECO:0000256" key="5">
    <source>
        <dbReference type="ARBA" id="ARBA00022840"/>
    </source>
</evidence>
<dbReference type="Pfam" id="PF05746">
    <property type="entry name" value="DALR_1"/>
    <property type="match status" value="1"/>
</dbReference>
<evidence type="ECO:0000256" key="6">
    <source>
        <dbReference type="ARBA" id="ARBA00022917"/>
    </source>
</evidence>
<dbReference type="GO" id="GO:0004814">
    <property type="term" value="F:arginine-tRNA ligase activity"/>
    <property type="evidence" value="ECO:0007669"/>
    <property type="project" value="UniProtKB-UniRule"/>
</dbReference>
<evidence type="ECO:0000256" key="3">
    <source>
        <dbReference type="ARBA" id="ARBA00022598"/>
    </source>
</evidence>
<dbReference type="GO" id="GO:0005737">
    <property type="term" value="C:cytoplasm"/>
    <property type="evidence" value="ECO:0007669"/>
    <property type="project" value="UniProtKB-UniRule"/>
</dbReference>
<feature type="domain" description="DALR anticodon binding" evidence="11">
    <location>
        <begin position="447"/>
        <end position="568"/>
    </location>
</feature>
<evidence type="ECO:0000259" key="11">
    <source>
        <dbReference type="SMART" id="SM00836"/>
    </source>
</evidence>
<dbReference type="Gene3D" id="3.30.1360.70">
    <property type="entry name" value="Arginyl tRNA synthetase N-terminal domain"/>
    <property type="match status" value="1"/>
</dbReference>
<accession>A0A559KK13</accession>
<dbReference type="AlphaFoldDB" id="A0A559KK13"/>
<dbReference type="SUPFAM" id="SSF55190">
    <property type="entry name" value="Arginyl-tRNA synthetase (ArgRS), N-terminal 'additional' domain"/>
    <property type="match status" value="1"/>
</dbReference>
<dbReference type="InterPro" id="IPR014729">
    <property type="entry name" value="Rossmann-like_a/b/a_fold"/>
</dbReference>
<evidence type="ECO:0000256" key="10">
    <source>
        <dbReference type="RuleBase" id="RU363038"/>
    </source>
</evidence>
<dbReference type="InterPro" id="IPR008909">
    <property type="entry name" value="DALR_anticod-bd"/>
</dbReference>
<gene>
    <name evidence="12" type="primary">argS</name>
    <name evidence="12" type="ORF">MDPP_0081</name>
</gene>
<keyword evidence="5 10" id="KW-0067">ATP-binding</keyword>
<dbReference type="SUPFAM" id="SSF47323">
    <property type="entry name" value="Anticodon-binding domain of a subclass of class I aminoacyl-tRNA synthetases"/>
    <property type="match status" value="1"/>
</dbReference>
<dbReference type="Proteomes" id="UP000320078">
    <property type="component" value="Unassembled WGS sequence"/>
</dbReference>
<reference evidence="12 13" key="1">
    <citation type="submission" date="2019-06" db="EMBL/GenBank/DDBJ databases">
        <title>Draft Genome Sequence of Candidatus Phytoplasma pini-Related Strain MDPP: A Resource for Comparative Genomics of Gymnosperm-infecting Phytoplasmas.</title>
        <authorList>
            <person name="Cai W."/>
            <person name="Costanzo S."/>
            <person name="Shao J."/>
            <person name="Zhao Y."/>
            <person name="Davis R."/>
        </authorList>
    </citation>
    <scope>NUCLEOTIDE SEQUENCE [LARGE SCALE GENOMIC DNA]</scope>
    <source>
        <strain evidence="12 13">MDPP</strain>
    </source>
</reference>